<feature type="non-terminal residue" evidence="2">
    <location>
        <position position="1"/>
    </location>
</feature>
<proteinExistence type="predicted"/>
<comment type="caution">
    <text evidence="2">The sequence shown here is derived from an EMBL/GenBank/DDBJ whole genome shotgun (WGS) entry which is preliminary data.</text>
</comment>
<reference evidence="2" key="1">
    <citation type="submission" date="2021-06" db="EMBL/GenBank/DDBJ databases">
        <authorList>
            <person name="Kallberg Y."/>
            <person name="Tangrot J."/>
            <person name="Rosling A."/>
        </authorList>
    </citation>
    <scope>NUCLEOTIDE SEQUENCE</scope>
    <source>
        <strain evidence="2">CL551</strain>
    </source>
</reference>
<name>A0A9N9GMZ6_9GLOM</name>
<dbReference type="EMBL" id="CAJVPV010007004">
    <property type="protein sequence ID" value="CAG8613514.1"/>
    <property type="molecule type" value="Genomic_DNA"/>
</dbReference>
<dbReference type="OrthoDB" id="2420062at2759"/>
<protein>
    <submittedName>
        <fullName evidence="2">2416_t:CDS:1</fullName>
    </submittedName>
</protein>
<organism evidence="2 3">
    <name type="scientific">Acaulospora morrowiae</name>
    <dbReference type="NCBI Taxonomy" id="94023"/>
    <lineage>
        <taxon>Eukaryota</taxon>
        <taxon>Fungi</taxon>
        <taxon>Fungi incertae sedis</taxon>
        <taxon>Mucoromycota</taxon>
        <taxon>Glomeromycotina</taxon>
        <taxon>Glomeromycetes</taxon>
        <taxon>Diversisporales</taxon>
        <taxon>Acaulosporaceae</taxon>
        <taxon>Acaulospora</taxon>
    </lineage>
</organism>
<dbReference type="InterPro" id="IPR000719">
    <property type="entry name" value="Prot_kinase_dom"/>
</dbReference>
<feature type="domain" description="Protein kinase" evidence="1">
    <location>
        <begin position="29"/>
        <end position="201"/>
    </location>
</feature>
<evidence type="ECO:0000259" key="1">
    <source>
        <dbReference type="PROSITE" id="PS50011"/>
    </source>
</evidence>
<dbReference type="GO" id="GO:0005524">
    <property type="term" value="F:ATP binding"/>
    <property type="evidence" value="ECO:0007669"/>
    <property type="project" value="InterPro"/>
</dbReference>
<dbReference type="AlphaFoldDB" id="A0A9N9GMZ6"/>
<dbReference type="SUPFAM" id="SSF56112">
    <property type="entry name" value="Protein kinase-like (PK-like)"/>
    <property type="match status" value="1"/>
</dbReference>
<evidence type="ECO:0000313" key="2">
    <source>
        <dbReference type="EMBL" id="CAG8613514.1"/>
    </source>
</evidence>
<gene>
    <name evidence="2" type="ORF">AMORRO_LOCUS8335</name>
</gene>
<dbReference type="Gene3D" id="3.30.200.20">
    <property type="entry name" value="Phosphorylase Kinase, domain 1"/>
    <property type="match status" value="1"/>
</dbReference>
<dbReference type="PROSITE" id="PS50011">
    <property type="entry name" value="PROTEIN_KINASE_DOM"/>
    <property type="match status" value="1"/>
</dbReference>
<evidence type="ECO:0000313" key="3">
    <source>
        <dbReference type="Proteomes" id="UP000789342"/>
    </source>
</evidence>
<dbReference type="InterPro" id="IPR011009">
    <property type="entry name" value="Kinase-like_dom_sf"/>
</dbReference>
<dbReference type="GO" id="GO:0004672">
    <property type="term" value="F:protein kinase activity"/>
    <property type="evidence" value="ECO:0007669"/>
    <property type="project" value="InterPro"/>
</dbReference>
<keyword evidence="3" id="KW-1185">Reference proteome</keyword>
<sequence length="201" mass="23377">ITSQSDENYQRVRKLLKDVHIKNIKYEEFDLLEYFADGGTCQVKKAMWGNGDNKKFVILKYVKEESIQELNRELKVHYAVNIINSHENIIKFHGLRKLEEQKTITGSIFKEGGKCCEKHPHYSSIPRSLKTRTLSEPDSISSNLIANEQTTELLVDLREIDKWCIEQPKNDVMKFIKQSAPNLAKLIEHKKFSIIENSFAH</sequence>
<dbReference type="Proteomes" id="UP000789342">
    <property type="component" value="Unassembled WGS sequence"/>
</dbReference>
<accession>A0A9N9GMZ6</accession>